<protein>
    <submittedName>
        <fullName evidence="1">Uncharacterized protein</fullName>
    </submittedName>
</protein>
<name>A0A2P2J0T0_RHIMU</name>
<reference evidence="1" key="1">
    <citation type="submission" date="2018-02" db="EMBL/GenBank/DDBJ databases">
        <title>Rhizophora mucronata_Transcriptome.</title>
        <authorList>
            <person name="Meera S.P."/>
            <person name="Sreeshan A."/>
            <person name="Augustine A."/>
        </authorList>
    </citation>
    <scope>NUCLEOTIDE SEQUENCE</scope>
    <source>
        <tissue evidence="1">Leaf</tissue>
    </source>
</reference>
<proteinExistence type="predicted"/>
<dbReference type="EMBL" id="GGEC01006601">
    <property type="protein sequence ID" value="MBW87084.1"/>
    <property type="molecule type" value="Transcribed_RNA"/>
</dbReference>
<evidence type="ECO:0000313" key="1">
    <source>
        <dbReference type="EMBL" id="MBW87084.1"/>
    </source>
</evidence>
<sequence>MKRSLYGHAAQNRLGALSTSCLSDLGKF</sequence>
<organism evidence="1">
    <name type="scientific">Rhizophora mucronata</name>
    <name type="common">Asiatic mangrove</name>
    <dbReference type="NCBI Taxonomy" id="61149"/>
    <lineage>
        <taxon>Eukaryota</taxon>
        <taxon>Viridiplantae</taxon>
        <taxon>Streptophyta</taxon>
        <taxon>Embryophyta</taxon>
        <taxon>Tracheophyta</taxon>
        <taxon>Spermatophyta</taxon>
        <taxon>Magnoliopsida</taxon>
        <taxon>eudicotyledons</taxon>
        <taxon>Gunneridae</taxon>
        <taxon>Pentapetalae</taxon>
        <taxon>rosids</taxon>
        <taxon>fabids</taxon>
        <taxon>Malpighiales</taxon>
        <taxon>Rhizophoraceae</taxon>
        <taxon>Rhizophora</taxon>
    </lineage>
</organism>
<accession>A0A2P2J0T0</accession>
<dbReference type="AlphaFoldDB" id="A0A2P2J0T0"/>